<dbReference type="OrthoDB" id="9815116at2"/>
<dbReference type="CDD" id="cd02042">
    <property type="entry name" value="ParAB_family"/>
    <property type="match status" value="1"/>
</dbReference>
<dbReference type="PANTHER" id="PTHR13696">
    <property type="entry name" value="P-LOOP CONTAINING NUCLEOSIDE TRIPHOSPHATE HYDROLASE"/>
    <property type="match status" value="1"/>
</dbReference>
<gene>
    <name evidence="2" type="ORF">ESA94_10885</name>
</gene>
<dbReference type="PIRSF" id="PIRSF009320">
    <property type="entry name" value="Nuc_binding_HP_1000"/>
    <property type="match status" value="1"/>
</dbReference>
<reference evidence="2 3" key="1">
    <citation type="submission" date="2019-01" db="EMBL/GenBank/DDBJ databases">
        <title>Lacibacter sp. strain TTM-7.</title>
        <authorList>
            <person name="Chen W.-M."/>
        </authorList>
    </citation>
    <scope>NUCLEOTIDE SEQUENCE [LARGE SCALE GENOMIC DNA]</scope>
    <source>
        <strain evidence="2 3">TTM-7</strain>
    </source>
</reference>
<accession>A0A4Q1CJU1</accession>
<dbReference type="EMBL" id="SDHW01000002">
    <property type="protein sequence ID" value="RXK60951.1"/>
    <property type="molecule type" value="Genomic_DNA"/>
</dbReference>
<evidence type="ECO:0000313" key="3">
    <source>
        <dbReference type="Proteomes" id="UP000290204"/>
    </source>
</evidence>
<dbReference type="Proteomes" id="UP000290204">
    <property type="component" value="Unassembled WGS sequence"/>
</dbReference>
<organism evidence="2 3">
    <name type="scientific">Lacibacter luteus</name>
    <dbReference type="NCBI Taxonomy" id="2508719"/>
    <lineage>
        <taxon>Bacteria</taxon>
        <taxon>Pseudomonadati</taxon>
        <taxon>Bacteroidota</taxon>
        <taxon>Chitinophagia</taxon>
        <taxon>Chitinophagales</taxon>
        <taxon>Chitinophagaceae</taxon>
        <taxon>Lacibacter</taxon>
    </lineage>
</organism>
<evidence type="ECO:0000313" key="2">
    <source>
        <dbReference type="EMBL" id="RXK60951.1"/>
    </source>
</evidence>
<dbReference type="SUPFAM" id="SSF52540">
    <property type="entry name" value="P-loop containing nucleoside triphosphate hydrolases"/>
    <property type="match status" value="1"/>
</dbReference>
<evidence type="ECO:0000259" key="1">
    <source>
        <dbReference type="Pfam" id="PF13614"/>
    </source>
</evidence>
<dbReference type="RefSeq" id="WP_129130912.1">
    <property type="nucleotide sequence ID" value="NZ_SDHW01000002.1"/>
</dbReference>
<dbReference type="InterPro" id="IPR050678">
    <property type="entry name" value="DNA_Partitioning_ATPase"/>
</dbReference>
<dbReference type="Gene3D" id="3.40.50.300">
    <property type="entry name" value="P-loop containing nucleotide triphosphate hydrolases"/>
    <property type="match status" value="1"/>
</dbReference>
<protein>
    <submittedName>
        <fullName evidence="2">ParA family protein</fullName>
    </submittedName>
</protein>
<feature type="domain" description="AAA" evidence="1">
    <location>
        <begin position="4"/>
        <end position="161"/>
    </location>
</feature>
<keyword evidence="3" id="KW-1185">Reference proteome</keyword>
<comment type="caution">
    <text evidence="2">The sequence shown here is derived from an EMBL/GenBank/DDBJ whole genome shotgun (WGS) entry which is preliminary data.</text>
</comment>
<name>A0A4Q1CJU1_9BACT</name>
<dbReference type="InterPro" id="IPR027417">
    <property type="entry name" value="P-loop_NTPase"/>
</dbReference>
<dbReference type="InterPro" id="IPR025669">
    <property type="entry name" value="AAA_dom"/>
</dbReference>
<sequence length="246" mass="28187">MFTFALFNLKGGVGKTASCVNFAYLAAKDGYKTLLWDIDPQGATSFYYKVKPKQKVAMKDLVGKDAELADSIMATEYENLDIIPADITAKAHDVMIDEMQASKKRLATVLKQLKNDYDFVFIDCPPGLSSLAENIFNAADVVLMPIIPTTLSVRTYNMVKDFFKEKNIDNKKMTCFFTMTDLRRTMHNEVMEELYKDKRFFENYIPYLSDVEKMGVHKAPLEEFARSSYAAQCYRDLWEEIKEGVL</sequence>
<dbReference type="AlphaFoldDB" id="A0A4Q1CJU1"/>
<dbReference type="PANTHER" id="PTHR13696:SF52">
    <property type="entry name" value="PARA FAMILY PROTEIN CT_582"/>
    <property type="match status" value="1"/>
</dbReference>
<proteinExistence type="predicted"/>
<dbReference type="Pfam" id="PF13614">
    <property type="entry name" value="AAA_31"/>
    <property type="match status" value="1"/>
</dbReference>